<keyword evidence="2" id="KW-0805">Transcription regulation</keyword>
<evidence type="ECO:0000256" key="1">
    <source>
        <dbReference type="ARBA" id="ARBA00004123"/>
    </source>
</evidence>
<dbReference type="PANTHER" id="PTHR11267">
    <property type="entry name" value="T-BOX PROTEIN-RELATED"/>
    <property type="match status" value="1"/>
</dbReference>
<evidence type="ECO:0000313" key="9">
    <source>
        <dbReference type="Proteomes" id="UP000095280"/>
    </source>
</evidence>
<dbReference type="Proteomes" id="UP000095280">
    <property type="component" value="Unplaced"/>
</dbReference>
<dbReference type="CDD" id="cd20187">
    <property type="entry name" value="T-box_TBX1_10-like"/>
    <property type="match status" value="1"/>
</dbReference>
<dbReference type="SMART" id="SM00425">
    <property type="entry name" value="TBOX"/>
    <property type="match status" value="1"/>
</dbReference>
<dbReference type="PROSITE" id="PS50252">
    <property type="entry name" value="TBOX_3"/>
    <property type="match status" value="1"/>
</dbReference>
<dbReference type="InterPro" id="IPR001699">
    <property type="entry name" value="TF_T-box"/>
</dbReference>
<dbReference type="GO" id="GO:0000981">
    <property type="term" value="F:DNA-binding transcription factor activity, RNA polymerase II-specific"/>
    <property type="evidence" value="ECO:0007669"/>
    <property type="project" value="TreeGrafter"/>
</dbReference>
<evidence type="ECO:0000256" key="3">
    <source>
        <dbReference type="ARBA" id="ARBA00023125"/>
    </source>
</evidence>
<name>A0A1I8IUL7_9PLAT</name>
<accession>A0A1I8IUL7</accession>
<dbReference type="FunFam" id="2.60.40.820:FF:000007">
    <property type="entry name" value="T-box transcription factor"/>
    <property type="match status" value="1"/>
</dbReference>
<keyword evidence="4" id="KW-0804">Transcription</keyword>
<dbReference type="AlphaFoldDB" id="A0A1I8IUL7"/>
<dbReference type="GO" id="GO:0000978">
    <property type="term" value="F:RNA polymerase II cis-regulatory region sequence-specific DNA binding"/>
    <property type="evidence" value="ECO:0007669"/>
    <property type="project" value="InterPro"/>
</dbReference>
<evidence type="ECO:0000256" key="4">
    <source>
        <dbReference type="ARBA" id="ARBA00023163"/>
    </source>
</evidence>
<sequence length="315" mass="34995">AGAPPKIEPESADSIASRSVTAAKAAQTTEFLQQQQQQLRELQLLNPYVAQIECRLENSNLWEKFDNLGTEMIVTRAGRRIFPTFQVRLSGLDPDASFMLMLDFAPCDDKRYRYSFHTSSWIVAGKSDPQEPGRVHVHQDSPARGAHWMKQVVSFDKLKLTNYNMDRNGHIILNSMHRYQPRFHVVHLPDKQLPAGRGGGGLQPPASGDDLNGHSDSIRTFVFPETKFYAVTAYQNQRITQLKIASNPFAKGFRDCDTDDCTAQLLNQFSPPARLNGRGPPSTPGSFLPAVSPGDFTTAAARRRGLKPAADCLSL</sequence>
<evidence type="ECO:0000313" key="10">
    <source>
        <dbReference type="WBParaSite" id="maker-uti_cns_0016911-snap-gene-0.2-mRNA-1"/>
    </source>
</evidence>
<dbReference type="GO" id="GO:0001708">
    <property type="term" value="P:cell fate specification"/>
    <property type="evidence" value="ECO:0007669"/>
    <property type="project" value="TreeGrafter"/>
</dbReference>
<dbReference type="GO" id="GO:0045893">
    <property type="term" value="P:positive regulation of DNA-templated transcription"/>
    <property type="evidence" value="ECO:0007669"/>
    <property type="project" value="InterPro"/>
</dbReference>
<evidence type="ECO:0000256" key="2">
    <source>
        <dbReference type="ARBA" id="ARBA00023015"/>
    </source>
</evidence>
<feature type="region of interest" description="Disordered" evidence="7">
    <location>
        <begin position="191"/>
        <end position="213"/>
    </location>
</feature>
<comment type="caution">
    <text evidence="6">Lacks conserved residue(s) required for the propagation of feature annotation.</text>
</comment>
<reference evidence="10" key="1">
    <citation type="submission" date="2016-11" db="UniProtKB">
        <authorList>
            <consortium name="WormBaseParasite"/>
        </authorList>
    </citation>
    <scope>IDENTIFICATION</scope>
</reference>
<dbReference type="WBParaSite" id="maker-uti_cns_0016911-snap-gene-0.2-mRNA-1">
    <property type="protein sequence ID" value="maker-uti_cns_0016911-snap-gene-0.2-mRNA-1"/>
    <property type="gene ID" value="maker-uti_cns_0016911-snap-gene-0.2"/>
</dbReference>
<dbReference type="PRINTS" id="PR00937">
    <property type="entry name" value="TBOX"/>
</dbReference>
<evidence type="ECO:0000256" key="5">
    <source>
        <dbReference type="ARBA" id="ARBA00023242"/>
    </source>
</evidence>
<dbReference type="InterPro" id="IPR036960">
    <property type="entry name" value="T-box_sf"/>
</dbReference>
<dbReference type="GO" id="GO:0005634">
    <property type="term" value="C:nucleus"/>
    <property type="evidence" value="ECO:0007669"/>
    <property type="project" value="UniProtKB-SubCell"/>
</dbReference>
<keyword evidence="3 6" id="KW-0238">DNA-binding</keyword>
<keyword evidence="5 6" id="KW-0539">Nucleus</keyword>
<organism evidence="9 10">
    <name type="scientific">Macrostomum lignano</name>
    <dbReference type="NCBI Taxonomy" id="282301"/>
    <lineage>
        <taxon>Eukaryota</taxon>
        <taxon>Metazoa</taxon>
        <taxon>Spiralia</taxon>
        <taxon>Lophotrochozoa</taxon>
        <taxon>Platyhelminthes</taxon>
        <taxon>Rhabditophora</taxon>
        <taxon>Macrostomorpha</taxon>
        <taxon>Macrostomida</taxon>
        <taxon>Macrostomidae</taxon>
        <taxon>Macrostomum</taxon>
    </lineage>
</organism>
<dbReference type="InterPro" id="IPR018186">
    <property type="entry name" value="TF_T-box_CS"/>
</dbReference>
<evidence type="ECO:0000256" key="6">
    <source>
        <dbReference type="PROSITE-ProRule" id="PRU00201"/>
    </source>
</evidence>
<proteinExistence type="predicted"/>
<dbReference type="Gene3D" id="2.60.40.820">
    <property type="entry name" value="Transcription factor, T-box"/>
    <property type="match status" value="1"/>
</dbReference>
<dbReference type="SUPFAM" id="SSF49417">
    <property type="entry name" value="p53-like transcription factors"/>
    <property type="match status" value="1"/>
</dbReference>
<comment type="subcellular location">
    <subcellularLocation>
        <location evidence="1 6">Nucleus</location>
    </subcellularLocation>
</comment>
<evidence type="ECO:0000256" key="7">
    <source>
        <dbReference type="SAM" id="MobiDB-lite"/>
    </source>
</evidence>
<dbReference type="InterPro" id="IPR008967">
    <property type="entry name" value="p53-like_TF_DNA-bd_sf"/>
</dbReference>
<dbReference type="PANTHER" id="PTHR11267:SF195">
    <property type="entry name" value="OPTOMOTOR-BLIND-RELATED-GENE-1, ISOFORM A"/>
    <property type="match status" value="1"/>
</dbReference>
<protein>
    <submittedName>
        <fullName evidence="10">T-box domain-containing protein</fullName>
    </submittedName>
</protein>
<keyword evidence="9" id="KW-1185">Reference proteome</keyword>
<feature type="region of interest" description="Disordered" evidence="7">
    <location>
        <begin position="272"/>
        <end position="291"/>
    </location>
</feature>
<dbReference type="GO" id="GO:0000785">
    <property type="term" value="C:chromatin"/>
    <property type="evidence" value="ECO:0007669"/>
    <property type="project" value="TreeGrafter"/>
</dbReference>
<evidence type="ECO:0000259" key="8">
    <source>
        <dbReference type="PROSITE" id="PS50252"/>
    </source>
</evidence>
<feature type="domain" description="T-box" evidence="8">
    <location>
        <begin position="56"/>
        <end position="255"/>
    </location>
</feature>
<dbReference type="PROSITE" id="PS01283">
    <property type="entry name" value="TBOX_1"/>
    <property type="match status" value="1"/>
</dbReference>
<dbReference type="InterPro" id="IPR046360">
    <property type="entry name" value="T-box_DNA-bd"/>
</dbReference>
<dbReference type="Pfam" id="PF00907">
    <property type="entry name" value="T-box"/>
    <property type="match status" value="1"/>
</dbReference>